<evidence type="ECO:0000256" key="12">
    <source>
        <dbReference type="SAM" id="Phobius"/>
    </source>
</evidence>
<dbReference type="Gene3D" id="3.30.565.10">
    <property type="entry name" value="Histidine kinase-like ATPase, C-terminal domain"/>
    <property type="match status" value="1"/>
</dbReference>
<dbReference type="SMART" id="SM00091">
    <property type="entry name" value="PAS"/>
    <property type="match status" value="3"/>
</dbReference>
<feature type="domain" description="PAS" evidence="14">
    <location>
        <begin position="110"/>
        <end position="151"/>
    </location>
</feature>
<dbReference type="InterPro" id="IPR050736">
    <property type="entry name" value="Sensor_HK_Regulatory"/>
</dbReference>
<dbReference type="GO" id="GO:0005524">
    <property type="term" value="F:ATP binding"/>
    <property type="evidence" value="ECO:0007669"/>
    <property type="project" value="UniProtKB-KW"/>
</dbReference>
<dbReference type="PROSITE" id="PS50112">
    <property type="entry name" value="PAS"/>
    <property type="match status" value="1"/>
</dbReference>
<dbReference type="Proteomes" id="UP000476030">
    <property type="component" value="Unassembled WGS sequence"/>
</dbReference>
<dbReference type="SUPFAM" id="SSF55874">
    <property type="entry name" value="ATPase domain of HSP90 chaperone/DNA topoisomerase II/histidine kinase"/>
    <property type="match status" value="1"/>
</dbReference>
<reference evidence="15 16" key="1">
    <citation type="submission" date="2019-12" db="EMBL/GenBank/DDBJ databases">
        <title>Snethiella sp. nov. sp. isolated from sea sand.</title>
        <authorList>
            <person name="Kim J."/>
            <person name="Jeong S.E."/>
            <person name="Jung H.S."/>
            <person name="Jeon C.O."/>
        </authorList>
    </citation>
    <scope>NUCLEOTIDE SEQUENCE [LARGE SCALE GENOMIC DNA]</scope>
    <source>
        <strain evidence="15 16">DP05</strain>
    </source>
</reference>
<dbReference type="EMBL" id="WTUW01000001">
    <property type="protein sequence ID" value="MZR29728.1"/>
    <property type="molecule type" value="Genomic_DNA"/>
</dbReference>
<comment type="catalytic activity">
    <reaction evidence="1">
        <text>ATP + protein L-histidine = ADP + protein N-phospho-L-histidine.</text>
        <dbReference type="EC" id="2.7.13.3"/>
    </reaction>
</comment>
<dbReference type="Pfam" id="PF00512">
    <property type="entry name" value="HisKA"/>
    <property type="match status" value="1"/>
</dbReference>
<keyword evidence="8" id="KW-0418">Kinase</keyword>
<dbReference type="SUPFAM" id="SSF55785">
    <property type="entry name" value="PYP-like sensor domain (PAS domain)"/>
    <property type="match status" value="2"/>
</dbReference>
<dbReference type="Gene3D" id="3.30.450.20">
    <property type="entry name" value="PAS domain"/>
    <property type="match status" value="3"/>
</dbReference>
<keyword evidence="9" id="KW-0067">ATP-binding</keyword>
<keyword evidence="4" id="KW-1003">Cell membrane</keyword>
<dbReference type="InterPro" id="IPR013767">
    <property type="entry name" value="PAS_fold"/>
</dbReference>
<feature type="transmembrane region" description="Helical" evidence="12">
    <location>
        <begin position="39"/>
        <end position="58"/>
    </location>
</feature>
<keyword evidence="12" id="KW-0812">Transmembrane</keyword>
<evidence type="ECO:0000259" key="14">
    <source>
        <dbReference type="PROSITE" id="PS50112"/>
    </source>
</evidence>
<evidence type="ECO:0000313" key="15">
    <source>
        <dbReference type="EMBL" id="MZR29728.1"/>
    </source>
</evidence>
<evidence type="ECO:0000256" key="4">
    <source>
        <dbReference type="ARBA" id="ARBA00022475"/>
    </source>
</evidence>
<comment type="caution">
    <text evidence="15">The sequence shown here is derived from an EMBL/GenBank/DDBJ whole genome shotgun (WGS) entry which is preliminary data.</text>
</comment>
<dbReference type="Gene3D" id="1.10.287.130">
    <property type="match status" value="1"/>
</dbReference>
<dbReference type="InterPro" id="IPR000014">
    <property type="entry name" value="PAS"/>
</dbReference>
<protein>
    <recommendedName>
        <fullName evidence="3">histidine kinase</fullName>
        <ecNumber evidence="3">2.7.13.3</ecNumber>
    </recommendedName>
</protein>
<evidence type="ECO:0000256" key="3">
    <source>
        <dbReference type="ARBA" id="ARBA00012438"/>
    </source>
</evidence>
<dbReference type="GO" id="GO:0006355">
    <property type="term" value="P:regulation of DNA-templated transcription"/>
    <property type="evidence" value="ECO:0007669"/>
    <property type="project" value="InterPro"/>
</dbReference>
<dbReference type="InterPro" id="IPR035965">
    <property type="entry name" value="PAS-like_dom_sf"/>
</dbReference>
<evidence type="ECO:0000256" key="7">
    <source>
        <dbReference type="ARBA" id="ARBA00022741"/>
    </source>
</evidence>
<dbReference type="InterPro" id="IPR003661">
    <property type="entry name" value="HisK_dim/P_dom"/>
</dbReference>
<organism evidence="15 16">
    <name type="scientific">Sneathiella litorea</name>
    <dbReference type="NCBI Taxonomy" id="2606216"/>
    <lineage>
        <taxon>Bacteria</taxon>
        <taxon>Pseudomonadati</taxon>
        <taxon>Pseudomonadota</taxon>
        <taxon>Alphaproteobacteria</taxon>
        <taxon>Sneathiellales</taxon>
        <taxon>Sneathiellaceae</taxon>
        <taxon>Sneathiella</taxon>
    </lineage>
</organism>
<dbReference type="PRINTS" id="PR00344">
    <property type="entry name" value="BCTRLSENSOR"/>
</dbReference>
<dbReference type="CDD" id="cd00082">
    <property type="entry name" value="HisKA"/>
    <property type="match status" value="1"/>
</dbReference>
<proteinExistence type="predicted"/>
<evidence type="ECO:0000313" key="16">
    <source>
        <dbReference type="Proteomes" id="UP000476030"/>
    </source>
</evidence>
<sequence length="727" mass="81774">MLPGFDGGTMNNSTIMVGWIGRSVEPTRMTEEFTSTQLVLVWVLSLAVIGLLMAFFVMRKKALSLLAQIDRDNEKLQTSEETIDALKADQQRSQSDIISLKSSLATAREERDDFIELLNAAPIPIWRRDQNSRIIWRNRKYSEIVGIDDAEPSVPELAPSRDPDQARKLATKARVTGMTQSETRRYIVDGDRVSFKIVESPLEYENQLAGFALDTTGEANLSAELKRHIDGHADVLENMASAIAIYGADQRLEFFNQTYAKLWRISDDFLYSKPTISEVLDKQRELRRLPEQADFASYKEKRRALFTTVIEMREELVQLPDETVLRNIITPHPFGGLLFMSEDVTDKVVLERARNTQIAVQRATLDNLYEGVAVFGSDARLKLYNAAYCAIWGFRSEDLQEDIHISQIIDPYIEKTGVVWTDELREKYIANVTLRDAASGRLEHPGGNIIDYNRVPLPDGNVLFTYIDVTHELRAQRALQERNEALEATDKMKTEFVASVSHELRTPLNTIIGFAEILVKEFFGPLNDKQVEYGRGILDSSDHLLLLINDILDMANIQAGKLELEKAPIDLSAMLQSVVTLVQERAKKRHLEIRTEIDPDLGIVEVDERRIKQVIFNLFSNAIKFTPAKGEIVLGASKTPEGYVMKVSDNGKGIGEDQIEQIFERFTKGDTTKQNAGAGLGLSLVKSFVELHGGRVELTSQENIGTTVFCYLPATIAGRPAQMIESS</sequence>
<keyword evidence="12" id="KW-1133">Transmembrane helix</keyword>
<keyword evidence="11 12" id="KW-0472">Membrane</keyword>
<dbReference type="Pfam" id="PF00989">
    <property type="entry name" value="PAS"/>
    <property type="match status" value="1"/>
</dbReference>
<evidence type="ECO:0000256" key="6">
    <source>
        <dbReference type="ARBA" id="ARBA00022679"/>
    </source>
</evidence>
<dbReference type="PANTHER" id="PTHR43711:SF31">
    <property type="entry name" value="HISTIDINE KINASE"/>
    <property type="match status" value="1"/>
</dbReference>
<accession>A0A6L8W3X8</accession>
<evidence type="ECO:0000259" key="13">
    <source>
        <dbReference type="PROSITE" id="PS50109"/>
    </source>
</evidence>
<dbReference type="GO" id="GO:0005886">
    <property type="term" value="C:plasma membrane"/>
    <property type="evidence" value="ECO:0007669"/>
    <property type="project" value="UniProtKB-SubCell"/>
</dbReference>
<dbReference type="Pfam" id="PF12860">
    <property type="entry name" value="PAS_7"/>
    <property type="match status" value="2"/>
</dbReference>
<evidence type="ECO:0000256" key="2">
    <source>
        <dbReference type="ARBA" id="ARBA00004236"/>
    </source>
</evidence>
<keyword evidence="5" id="KW-0597">Phosphoprotein</keyword>
<evidence type="ECO:0000256" key="5">
    <source>
        <dbReference type="ARBA" id="ARBA00022553"/>
    </source>
</evidence>
<gene>
    <name evidence="15" type="ORF">GQE98_03675</name>
</gene>
<dbReference type="InterPro" id="IPR003594">
    <property type="entry name" value="HATPase_dom"/>
</dbReference>
<name>A0A6L8W3X8_9PROT</name>
<dbReference type="FunFam" id="3.30.565.10:FF:000023">
    <property type="entry name" value="PAS domain-containing sensor histidine kinase"/>
    <property type="match status" value="1"/>
</dbReference>
<feature type="domain" description="Histidine kinase" evidence="13">
    <location>
        <begin position="499"/>
        <end position="716"/>
    </location>
</feature>
<dbReference type="InterPro" id="IPR004358">
    <property type="entry name" value="Sig_transdc_His_kin-like_C"/>
</dbReference>
<keyword evidence="10" id="KW-0902">Two-component regulatory system</keyword>
<keyword evidence="7" id="KW-0547">Nucleotide-binding</keyword>
<dbReference type="GO" id="GO:0000155">
    <property type="term" value="F:phosphorelay sensor kinase activity"/>
    <property type="evidence" value="ECO:0007669"/>
    <property type="project" value="InterPro"/>
</dbReference>
<dbReference type="InterPro" id="IPR036890">
    <property type="entry name" value="HATPase_C_sf"/>
</dbReference>
<evidence type="ECO:0000256" key="9">
    <source>
        <dbReference type="ARBA" id="ARBA00022840"/>
    </source>
</evidence>
<dbReference type="Pfam" id="PF02518">
    <property type="entry name" value="HATPase_c"/>
    <property type="match status" value="1"/>
</dbReference>
<keyword evidence="16" id="KW-1185">Reference proteome</keyword>
<dbReference type="InterPro" id="IPR005467">
    <property type="entry name" value="His_kinase_dom"/>
</dbReference>
<dbReference type="SUPFAM" id="SSF47384">
    <property type="entry name" value="Homodimeric domain of signal transducing histidine kinase"/>
    <property type="match status" value="1"/>
</dbReference>
<dbReference type="EC" id="2.7.13.3" evidence="3"/>
<dbReference type="PANTHER" id="PTHR43711">
    <property type="entry name" value="TWO-COMPONENT HISTIDINE KINASE"/>
    <property type="match status" value="1"/>
</dbReference>
<evidence type="ECO:0000256" key="11">
    <source>
        <dbReference type="ARBA" id="ARBA00023136"/>
    </source>
</evidence>
<dbReference type="PROSITE" id="PS50109">
    <property type="entry name" value="HIS_KIN"/>
    <property type="match status" value="1"/>
</dbReference>
<dbReference type="SMART" id="SM00388">
    <property type="entry name" value="HisKA"/>
    <property type="match status" value="1"/>
</dbReference>
<dbReference type="InterPro" id="IPR036097">
    <property type="entry name" value="HisK_dim/P_sf"/>
</dbReference>
<dbReference type="SMART" id="SM00387">
    <property type="entry name" value="HATPase_c"/>
    <property type="match status" value="1"/>
</dbReference>
<dbReference type="AlphaFoldDB" id="A0A6L8W3X8"/>
<evidence type="ECO:0000256" key="8">
    <source>
        <dbReference type="ARBA" id="ARBA00022777"/>
    </source>
</evidence>
<dbReference type="CDD" id="cd00075">
    <property type="entry name" value="HATPase"/>
    <property type="match status" value="1"/>
</dbReference>
<evidence type="ECO:0000256" key="1">
    <source>
        <dbReference type="ARBA" id="ARBA00000085"/>
    </source>
</evidence>
<evidence type="ECO:0000256" key="10">
    <source>
        <dbReference type="ARBA" id="ARBA00023012"/>
    </source>
</evidence>
<keyword evidence="6" id="KW-0808">Transferase</keyword>
<comment type="subcellular location">
    <subcellularLocation>
        <location evidence="2">Cell membrane</location>
    </subcellularLocation>
</comment>